<dbReference type="EMBL" id="FNZR01000017">
    <property type="protein sequence ID" value="SEL97368.1"/>
    <property type="molecule type" value="Genomic_DNA"/>
</dbReference>
<sequence length="720" mass="82827">MSKITFIILMFLALCTYGQRPERVYIQHDNVVPQATYAARKLEEAILNKGYLVGNANESNFQISLLLDTIEMTVEAFSIRLEGNQIRITGGDVRGLIYGSLSVVEDLENGIALKNIKEKKEHPHLSFRAIKFNLPWDAYREGYAMELHLQTCKDLGYWETFLDMMVENRFNTLTLWNLHPFPYMIRPRNFPEASPFDDQEMAAWQTLYRGLFRLAKERGIETYIVNWNIFVTPTFAKAHGVSIPDGKARIHYGMGDTAEVIKRYTRECVTQVLEEYPDLTGIGFTHGEAMRGMSPKERQDWFETTILEGMKLAKRRAKLIHRVPLEVNSEGSESGPINVEQLTRESMEKIDYLEKPIWAEVKFNWSHGHSSTKLIKVHGGQLSDTYFKPEPENYKIAWMVRNEDFFCLRWGVPDFIRKHIATNNYPYVGGYFVGSEGYIPAKDYFSKPNSAIQWKYAFQRQWLFYKLWGRLLYNPATPDVVFQSEFIRRYGMAGEGLLEASALSGKTPLRLASSFDFTWDFSLYSEGFLAMEDNEMRFISIDRQINQLPADSSYMSVYEYVNSSKAGKSIADNRITPLLLAGMLETDCGKALALVQHIDLPDGNPLLYEVADIKIWANLGLYFAQKLRGAVALQTYRLLGGEQHKQQAIGHLKKALGYWDEVVGQARPLYRDMPLAAYAYPHEGVRNATGDKSRFHWERLRPDVERDIEIARNSTYLPAK</sequence>
<dbReference type="GO" id="GO:0016787">
    <property type="term" value="F:hydrolase activity"/>
    <property type="evidence" value="ECO:0007669"/>
    <property type="project" value="UniProtKB-KW"/>
</dbReference>
<proteinExistence type="predicted"/>
<keyword evidence="3" id="KW-1185">Reference proteome</keyword>
<keyword evidence="1" id="KW-0378">Hydrolase</keyword>
<name>A0A1H7UL47_9SPHI</name>
<evidence type="ECO:0000313" key="2">
    <source>
        <dbReference type="EMBL" id="SEL97368.1"/>
    </source>
</evidence>
<dbReference type="STRING" id="332977.SAMN05421740_1179"/>
<protein>
    <recommendedName>
        <fullName evidence="4">Glycosyl hydrolase family 20, domain 2</fullName>
    </recommendedName>
</protein>
<reference evidence="3" key="1">
    <citation type="submission" date="2016-10" db="EMBL/GenBank/DDBJ databases">
        <authorList>
            <person name="Varghese N."/>
            <person name="Submissions S."/>
        </authorList>
    </citation>
    <scope>NUCLEOTIDE SEQUENCE [LARGE SCALE GENOMIC DNA]</scope>
    <source>
        <strain evidence="3">Jip14</strain>
    </source>
</reference>
<dbReference type="SUPFAM" id="SSF55545">
    <property type="entry name" value="beta-N-acetylhexosaminidase-like domain"/>
    <property type="match status" value="1"/>
</dbReference>
<evidence type="ECO:0000313" key="3">
    <source>
        <dbReference type="Proteomes" id="UP000198916"/>
    </source>
</evidence>
<evidence type="ECO:0008006" key="4">
    <source>
        <dbReference type="Google" id="ProtNLM"/>
    </source>
</evidence>
<dbReference type="AlphaFoldDB" id="A0A1H7UL47"/>
<dbReference type="GO" id="GO:0005975">
    <property type="term" value="P:carbohydrate metabolic process"/>
    <property type="evidence" value="ECO:0007669"/>
    <property type="project" value="UniProtKB-ARBA"/>
</dbReference>
<gene>
    <name evidence="2" type="ORF">SAMN05421740_1179</name>
</gene>
<evidence type="ECO:0000256" key="1">
    <source>
        <dbReference type="ARBA" id="ARBA00022801"/>
    </source>
</evidence>
<dbReference type="InterPro" id="IPR029018">
    <property type="entry name" value="Hex-like_dom2"/>
</dbReference>
<accession>A0A1H7UL47</accession>
<organism evidence="2 3">
    <name type="scientific">Parapedobacter koreensis</name>
    <dbReference type="NCBI Taxonomy" id="332977"/>
    <lineage>
        <taxon>Bacteria</taxon>
        <taxon>Pseudomonadati</taxon>
        <taxon>Bacteroidota</taxon>
        <taxon>Sphingobacteriia</taxon>
        <taxon>Sphingobacteriales</taxon>
        <taxon>Sphingobacteriaceae</taxon>
        <taxon>Parapedobacter</taxon>
    </lineage>
</organism>
<dbReference type="Proteomes" id="UP000198916">
    <property type="component" value="Unassembled WGS sequence"/>
</dbReference>